<comment type="caution">
    <text evidence="1">The sequence shown here is derived from an EMBL/GenBank/DDBJ whole genome shotgun (WGS) entry which is preliminary data.</text>
</comment>
<protein>
    <recommendedName>
        <fullName evidence="3">Peptidase A2 domain-containing protein</fullName>
    </recommendedName>
</protein>
<dbReference type="Proteomes" id="UP000244722">
    <property type="component" value="Unassembled WGS sequence"/>
</dbReference>
<evidence type="ECO:0000313" key="2">
    <source>
        <dbReference type="Proteomes" id="UP000244722"/>
    </source>
</evidence>
<reference evidence="1 2" key="1">
    <citation type="submission" date="2017-04" db="EMBL/GenBank/DDBJ databases">
        <title>Draft genome sequence of Tuber borchii Vittad., a whitish edible truffle.</title>
        <authorList>
            <consortium name="DOE Joint Genome Institute"/>
            <person name="Murat C."/>
            <person name="Kuo A."/>
            <person name="Barry K.W."/>
            <person name="Clum A."/>
            <person name="Dockter R.B."/>
            <person name="Fauchery L."/>
            <person name="Iotti M."/>
            <person name="Kohler A."/>
            <person name="Labutti K."/>
            <person name="Lindquist E.A."/>
            <person name="Lipzen A."/>
            <person name="Ohm R.A."/>
            <person name="Wang M."/>
            <person name="Grigoriev I.V."/>
            <person name="Zambonelli A."/>
            <person name="Martin F.M."/>
        </authorList>
    </citation>
    <scope>NUCLEOTIDE SEQUENCE [LARGE SCALE GENOMIC DNA]</scope>
    <source>
        <strain evidence="1 2">Tbo3840</strain>
    </source>
</reference>
<evidence type="ECO:0008006" key="3">
    <source>
        <dbReference type="Google" id="ProtNLM"/>
    </source>
</evidence>
<organism evidence="1 2">
    <name type="scientific">Tuber borchii</name>
    <name type="common">White truffle</name>
    <dbReference type="NCBI Taxonomy" id="42251"/>
    <lineage>
        <taxon>Eukaryota</taxon>
        <taxon>Fungi</taxon>
        <taxon>Dikarya</taxon>
        <taxon>Ascomycota</taxon>
        <taxon>Pezizomycotina</taxon>
        <taxon>Pezizomycetes</taxon>
        <taxon>Pezizales</taxon>
        <taxon>Tuberaceae</taxon>
        <taxon>Tuber</taxon>
    </lineage>
</organism>
<sequence>MSLIYQLTSNVRLFSSDDSPPSGRSDDPDDVLLSDVHHETLATTIANKFGISYLSKAADSKAFEVVRVTEGFLFGENNRSIAPFVVSYKGNSHWVFFVLDTGSPDTYFSDQALKALNMCEDMIAWSVQIGGHQSTVHMAPPTPLLRGINVLGANFFKAHGVVKAEDYRTGKIKICIGGEWNLVHN</sequence>
<keyword evidence="2" id="KW-1185">Reference proteome</keyword>
<evidence type="ECO:0000313" key="1">
    <source>
        <dbReference type="EMBL" id="PUU77242.1"/>
    </source>
</evidence>
<dbReference type="SUPFAM" id="SSF50630">
    <property type="entry name" value="Acid proteases"/>
    <property type="match status" value="1"/>
</dbReference>
<proteinExistence type="predicted"/>
<name>A0A2T6ZP32_TUBBO</name>
<dbReference type="EMBL" id="NESQ01000157">
    <property type="protein sequence ID" value="PUU77242.1"/>
    <property type="molecule type" value="Genomic_DNA"/>
</dbReference>
<dbReference type="OrthoDB" id="5414761at2759"/>
<dbReference type="STRING" id="42251.A0A2T6ZP32"/>
<accession>A0A2T6ZP32</accession>
<dbReference type="AlphaFoldDB" id="A0A2T6ZP32"/>
<dbReference type="InterPro" id="IPR021109">
    <property type="entry name" value="Peptidase_aspartic_dom_sf"/>
</dbReference>
<gene>
    <name evidence="1" type="ORF">B9Z19DRAFT_1128503</name>
</gene>